<name>A0ABQ3K3Y4_9DEIO</name>
<comment type="similarity">
    <text evidence="3 8">Belongs to the PurH family.</text>
</comment>
<dbReference type="SMART" id="SM00851">
    <property type="entry name" value="MGS"/>
    <property type="match status" value="1"/>
</dbReference>
<dbReference type="EMBL" id="BNAL01000013">
    <property type="protein sequence ID" value="GHG02030.1"/>
    <property type="molecule type" value="Genomic_DNA"/>
</dbReference>
<evidence type="ECO:0000256" key="3">
    <source>
        <dbReference type="ARBA" id="ARBA00007667"/>
    </source>
</evidence>
<dbReference type="InterPro" id="IPR024051">
    <property type="entry name" value="AICAR_Tfase_dup_dom_sf"/>
</dbReference>
<dbReference type="NCBIfam" id="TIGR00355">
    <property type="entry name" value="purH"/>
    <property type="match status" value="1"/>
</dbReference>
<dbReference type="InterPro" id="IPR002695">
    <property type="entry name" value="PurH-like"/>
</dbReference>
<keyword evidence="7 8" id="KW-0511">Multifunctional enzyme</keyword>
<dbReference type="SUPFAM" id="SSF53927">
    <property type="entry name" value="Cytidine deaminase-like"/>
    <property type="match status" value="1"/>
</dbReference>
<dbReference type="RefSeq" id="WP_189642849.1">
    <property type="nucleotide sequence ID" value="NZ_BNAL01000013.1"/>
</dbReference>
<dbReference type="InterPro" id="IPR016193">
    <property type="entry name" value="Cytidine_deaminase-like"/>
</dbReference>
<keyword evidence="5 8" id="KW-0658">Purine biosynthesis</keyword>
<dbReference type="InterPro" id="IPR011607">
    <property type="entry name" value="MGS-like_dom"/>
</dbReference>
<evidence type="ECO:0000313" key="10">
    <source>
        <dbReference type="EMBL" id="GHG02030.1"/>
    </source>
</evidence>
<evidence type="ECO:0000259" key="9">
    <source>
        <dbReference type="PROSITE" id="PS51855"/>
    </source>
</evidence>
<comment type="catalytic activity">
    <reaction evidence="8">
        <text>(6R)-10-formyltetrahydrofolate + 5-amino-1-(5-phospho-beta-D-ribosyl)imidazole-4-carboxamide = 5-formamido-1-(5-phospho-D-ribosyl)imidazole-4-carboxamide + (6S)-5,6,7,8-tetrahydrofolate</text>
        <dbReference type="Rhea" id="RHEA:22192"/>
        <dbReference type="ChEBI" id="CHEBI:57453"/>
        <dbReference type="ChEBI" id="CHEBI:58467"/>
        <dbReference type="ChEBI" id="CHEBI:58475"/>
        <dbReference type="ChEBI" id="CHEBI:195366"/>
        <dbReference type="EC" id="2.1.2.3"/>
    </reaction>
</comment>
<evidence type="ECO:0000256" key="4">
    <source>
        <dbReference type="ARBA" id="ARBA00022679"/>
    </source>
</evidence>
<dbReference type="Pfam" id="PF02142">
    <property type="entry name" value="MGS"/>
    <property type="match status" value="1"/>
</dbReference>
<comment type="domain">
    <text evidence="8">The IMP cyclohydrolase activity resides in the N-terminal region.</text>
</comment>
<evidence type="ECO:0000313" key="11">
    <source>
        <dbReference type="Proteomes" id="UP000632154"/>
    </source>
</evidence>
<dbReference type="PROSITE" id="PS51855">
    <property type="entry name" value="MGS"/>
    <property type="match status" value="1"/>
</dbReference>
<evidence type="ECO:0000256" key="5">
    <source>
        <dbReference type="ARBA" id="ARBA00022755"/>
    </source>
</evidence>
<proteinExistence type="inferred from homology"/>
<dbReference type="HAMAP" id="MF_00139">
    <property type="entry name" value="PurH"/>
    <property type="match status" value="1"/>
</dbReference>
<evidence type="ECO:0000256" key="6">
    <source>
        <dbReference type="ARBA" id="ARBA00022801"/>
    </source>
</evidence>
<comment type="caution">
    <text evidence="10">The sequence shown here is derived from an EMBL/GenBank/DDBJ whole genome shotgun (WGS) entry which is preliminary data.</text>
</comment>
<evidence type="ECO:0000256" key="2">
    <source>
        <dbReference type="ARBA" id="ARBA00004954"/>
    </source>
</evidence>
<protein>
    <recommendedName>
        <fullName evidence="8">Bifunctional purine biosynthesis protein PurH</fullName>
    </recommendedName>
    <domain>
        <recommendedName>
            <fullName evidence="8">Phosphoribosylaminoimidazolecarboxamide formyltransferase</fullName>
            <ecNumber evidence="8">2.1.2.3</ecNumber>
        </recommendedName>
        <alternativeName>
            <fullName evidence="8">AICAR transformylase</fullName>
        </alternativeName>
    </domain>
    <domain>
        <recommendedName>
            <fullName evidence="8">IMP cyclohydrolase</fullName>
            <ecNumber evidence="8">3.5.4.10</ecNumber>
        </recommendedName>
        <alternativeName>
            <fullName evidence="8">ATIC</fullName>
        </alternativeName>
        <alternativeName>
            <fullName evidence="8">IMP synthase</fullName>
        </alternativeName>
        <alternativeName>
            <fullName evidence="8">Inosinicase</fullName>
        </alternativeName>
    </domain>
</protein>
<dbReference type="InterPro" id="IPR036914">
    <property type="entry name" value="MGS-like_dom_sf"/>
</dbReference>
<dbReference type="Gene3D" id="3.40.50.1380">
    <property type="entry name" value="Methylglyoxal synthase-like domain"/>
    <property type="match status" value="1"/>
</dbReference>
<dbReference type="CDD" id="cd01421">
    <property type="entry name" value="IMPCH"/>
    <property type="match status" value="1"/>
</dbReference>
<evidence type="ECO:0000256" key="1">
    <source>
        <dbReference type="ARBA" id="ARBA00004844"/>
    </source>
</evidence>
<comment type="pathway">
    <text evidence="1 8">Purine metabolism; IMP biosynthesis via de novo pathway; IMP from 5-formamido-1-(5-phospho-D-ribosyl)imidazole-4-carboxamide: step 1/1.</text>
</comment>
<gene>
    <name evidence="8 10" type="primary">purH</name>
    <name evidence="10" type="ORF">GCM10017783_12820</name>
</gene>
<keyword evidence="6 8" id="KW-0378">Hydrolase</keyword>
<reference evidence="11" key="1">
    <citation type="journal article" date="2019" name="Int. J. Syst. Evol. Microbiol.">
        <title>The Global Catalogue of Microorganisms (GCM) 10K type strain sequencing project: providing services to taxonomists for standard genome sequencing and annotation.</title>
        <authorList>
            <consortium name="The Broad Institute Genomics Platform"/>
            <consortium name="The Broad Institute Genome Sequencing Center for Infectious Disease"/>
            <person name="Wu L."/>
            <person name="Ma J."/>
        </authorList>
    </citation>
    <scope>NUCLEOTIDE SEQUENCE [LARGE SCALE GENOMIC DNA]</scope>
    <source>
        <strain evidence="11">CGMCC 1.18439</strain>
    </source>
</reference>
<dbReference type="PANTHER" id="PTHR11692">
    <property type="entry name" value="BIFUNCTIONAL PURINE BIOSYNTHESIS PROTEIN PURH"/>
    <property type="match status" value="1"/>
</dbReference>
<dbReference type="EC" id="2.1.2.3" evidence="8"/>
<dbReference type="SMART" id="SM00798">
    <property type="entry name" value="AICARFT_IMPCHas"/>
    <property type="match status" value="1"/>
</dbReference>
<dbReference type="SUPFAM" id="SSF52335">
    <property type="entry name" value="Methylglyoxal synthase-like"/>
    <property type="match status" value="1"/>
</dbReference>
<organism evidence="10 11">
    <name type="scientific">Deinococcus piscis</name>
    <dbReference type="NCBI Taxonomy" id="394230"/>
    <lineage>
        <taxon>Bacteria</taxon>
        <taxon>Thermotogati</taxon>
        <taxon>Deinococcota</taxon>
        <taxon>Deinococci</taxon>
        <taxon>Deinococcales</taxon>
        <taxon>Deinococcaceae</taxon>
        <taxon>Deinococcus</taxon>
    </lineage>
</organism>
<sequence length="527" mass="55557">MNTKRALLSVSDKTGIADFARQLHDAGWELVSTGGTLGVLQEAGLPVRAVSDLTGFPEMLDGRVKTLHPAIHGGVLARRESGHLAQLEQHGIGTIDLVCVNLYPFRETVARGAPDTEVIENIDIGGPAMIRSAAKNHESVLILVDPADYALAVQPSVSAADRRRLAAKAYAHTSAYDAAITAYLSAGQPPQQTGAPVQESRALPAELAEQLTLDLQRAHEVRYGENPHQHGAIYRWGDQRGPVLDAQVVAGKPMSFNNYADADAAWALCAELAASHGNGQAGQVACVAVKHANPCGVALGSSVTEAWTQARDADTLSVFGGVVAVSGPVDLEAARSFHGTFLEVLIAPAVSTEAVEWFAAKKPDLRVLVAASAQAGQLDVRPLSGGFAVQGRDLRRWEDLCPEVVTAKPPTEAQWQDLRFAWEVAKYARSNAIVLARARVTVGIGAGAVSRIWAAERAVANAGAAAQGAVMASEAFFPFDDVVRLAGEHGVAAIIQPGGAKRDPEVIAAANELGLSMVLTGSRHFRH</sequence>
<dbReference type="PIRSF" id="PIRSF000414">
    <property type="entry name" value="AICARFT_IMPCHas"/>
    <property type="match status" value="1"/>
</dbReference>
<dbReference type="NCBIfam" id="NF002049">
    <property type="entry name" value="PRK00881.1"/>
    <property type="match status" value="1"/>
</dbReference>
<keyword evidence="4 8" id="KW-0808">Transferase</keyword>
<evidence type="ECO:0000256" key="8">
    <source>
        <dbReference type="HAMAP-Rule" id="MF_00139"/>
    </source>
</evidence>
<keyword evidence="11" id="KW-1185">Reference proteome</keyword>
<dbReference type="EC" id="3.5.4.10" evidence="8"/>
<dbReference type="PANTHER" id="PTHR11692:SF0">
    <property type="entry name" value="BIFUNCTIONAL PURINE BIOSYNTHESIS PROTEIN ATIC"/>
    <property type="match status" value="1"/>
</dbReference>
<accession>A0ABQ3K3Y4</accession>
<evidence type="ECO:0000256" key="7">
    <source>
        <dbReference type="ARBA" id="ARBA00023268"/>
    </source>
</evidence>
<feature type="domain" description="MGS-like" evidence="9">
    <location>
        <begin position="1"/>
        <end position="144"/>
    </location>
</feature>
<comment type="pathway">
    <text evidence="2 8">Purine metabolism; IMP biosynthesis via de novo pathway; 5-formamido-1-(5-phospho-D-ribosyl)imidazole-4-carboxamide from 5-amino-1-(5-phospho-D-ribosyl)imidazole-4-carboxamide (10-formyl THF route): step 1/1.</text>
</comment>
<dbReference type="Pfam" id="PF01808">
    <property type="entry name" value="AICARFT_IMPCHas"/>
    <property type="match status" value="1"/>
</dbReference>
<dbReference type="Gene3D" id="3.40.140.20">
    <property type="match status" value="2"/>
</dbReference>
<comment type="catalytic activity">
    <reaction evidence="8">
        <text>IMP + H2O = 5-formamido-1-(5-phospho-D-ribosyl)imidazole-4-carboxamide</text>
        <dbReference type="Rhea" id="RHEA:18445"/>
        <dbReference type="ChEBI" id="CHEBI:15377"/>
        <dbReference type="ChEBI" id="CHEBI:58053"/>
        <dbReference type="ChEBI" id="CHEBI:58467"/>
        <dbReference type="EC" id="3.5.4.10"/>
    </reaction>
</comment>
<dbReference type="Proteomes" id="UP000632154">
    <property type="component" value="Unassembled WGS sequence"/>
</dbReference>